<keyword evidence="16" id="KW-1185">Reference proteome</keyword>
<dbReference type="STRING" id="35722.A0A0B7N4Y3"/>
<dbReference type="SUPFAM" id="SSF55718">
    <property type="entry name" value="SCP-like"/>
    <property type="match status" value="1"/>
</dbReference>
<gene>
    <name evidence="15" type="primary">PARPA_04286.1 scaffold 12477</name>
</gene>
<dbReference type="InterPro" id="IPR029099">
    <property type="entry name" value="Pribosyltran_N"/>
</dbReference>
<keyword evidence="4" id="KW-0808">Transferase</keyword>
<dbReference type="InterPro" id="IPR005946">
    <property type="entry name" value="Rib-P_diPkinase"/>
</dbReference>
<comment type="similarity">
    <text evidence="2">Belongs to the ribose-phosphate pyrophosphokinase family.</text>
</comment>
<reference evidence="15 16" key="1">
    <citation type="submission" date="2014-09" db="EMBL/GenBank/DDBJ databases">
        <authorList>
            <person name="Ellenberger Sabrina"/>
        </authorList>
    </citation>
    <scope>NUCLEOTIDE SEQUENCE [LARGE SCALE GENOMIC DNA]</scope>
    <source>
        <strain evidence="15 16">CBS 412.66</strain>
    </source>
</reference>
<evidence type="ECO:0000313" key="15">
    <source>
        <dbReference type="EMBL" id="CEP10570.1"/>
    </source>
</evidence>
<evidence type="ECO:0000256" key="1">
    <source>
        <dbReference type="ARBA" id="ARBA00004496"/>
    </source>
</evidence>
<dbReference type="InterPro" id="IPR036527">
    <property type="entry name" value="SCP2_sterol-bd_dom_sf"/>
</dbReference>
<dbReference type="GO" id="GO:0004749">
    <property type="term" value="F:ribose phosphate diphosphokinase activity"/>
    <property type="evidence" value="ECO:0007669"/>
    <property type="project" value="UniProtKB-EC"/>
</dbReference>
<dbReference type="GO" id="GO:0002189">
    <property type="term" value="C:ribose phosphate diphosphokinase complex"/>
    <property type="evidence" value="ECO:0007669"/>
    <property type="project" value="UniProtKB-ARBA"/>
</dbReference>
<comment type="catalytic activity">
    <reaction evidence="11">
        <text>D-ribose 5-phosphate + ATP = 5-phospho-alpha-D-ribose 1-diphosphate + AMP + H(+)</text>
        <dbReference type="Rhea" id="RHEA:15609"/>
        <dbReference type="ChEBI" id="CHEBI:15378"/>
        <dbReference type="ChEBI" id="CHEBI:30616"/>
        <dbReference type="ChEBI" id="CHEBI:58017"/>
        <dbReference type="ChEBI" id="CHEBI:78346"/>
        <dbReference type="ChEBI" id="CHEBI:456215"/>
        <dbReference type="EC" id="2.7.6.1"/>
    </reaction>
</comment>
<dbReference type="GO" id="GO:0006015">
    <property type="term" value="P:5-phosphoribose 1-diphosphate biosynthetic process"/>
    <property type="evidence" value="ECO:0007669"/>
    <property type="project" value="TreeGrafter"/>
</dbReference>
<keyword evidence="9" id="KW-0067">ATP-binding</keyword>
<feature type="domain" description="SCP2" evidence="13">
    <location>
        <begin position="24"/>
        <end position="129"/>
    </location>
</feature>
<protein>
    <recommendedName>
        <fullName evidence="3">ribose-phosphate diphosphokinase</fullName>
        <ecNumber evidence="3">2.7.6.1</ecNumber>
    </recommendedName>
</protein>
<evidence type="ECO:0000256" key="2">
    <source>
        <dbReference type="ARBA" id="ARBA00006478"/>
    </source>
</evidence>
<evidence type="ECO:0000256" key="6">
    <source>
        <dbReference type="ARBA" id="ARBA00022727"/>
    </source>
</evidence>
<dbReference type="GO" id="GO:0005737">
    <property type="term" value="C:cytoplasm"/>
    <property type="evidence" value="ECO:0007669"/>
    <property type="project" value="UniProtKB-SubCell"/>
</dbReference>
<keyword evidence="10" id="KW-0460">Magnesium</keyword>
<dbReference type="OrthoDB" id="413572at2759"/>
<dbReference type="Pfam" id="PF02036">
    <property type="entry name" value="SCP2"/>
    <property type="match status" value="1"/>
</dbReference>
<dbReference type="GO" id="GO:0006164">
    <property type="term" value="P:purine nucleotide biosynthetic process"/>
    <property type="evidence" value="ECO:0007669"/>
    <property type="project" value="TreeGrafter"/>
</dbReference>
<feature type="region of interest" description="Disordered" evidence="12">
    <location>
        <begin position="234"/>
        <end position="261"/>
    </location>
</feature>
<feature type="compositionally biased region" description="Low complexity" evidence="12">
    <location>
        <begin position="247"/>
        <end position="259"/>
    </location>
</feature>
<keyword evidence="8" id="KW-0418">Kinase</keyword>
<keyword evidence="5" id="KW-0479">Metal-binding</keyword>
<dbReference type="NCBIfam" id="TIGR01251">
    <property type="entry name" value="ribP_PPkin"/>
    <property type="match status" value="1"/>
</dbReference>
<evidence type="ECO:0000259" key="13">
    <source>
        <dbReference type="Pfam" id="PF02036"/>
    </source>
</evidence>
<evidence type="ECO:0000256" key="7">
    <source>
        <dbReference type="ARBA" id="ARBA00022741"/>
    </source>
</evidence>
<dbReference type="SMART" id="SM01400">
    <property type="entry name" value="Pribosyltran_N"/>
    <property type="match status" value="1"/>
</dbReference>
<dbReference type="PANTHER" id="PTHR10210:SF36">
    <property type="entry name" value="RIBOSE-PHOSPHATE PYROPHOSPHOKINASE 5"/>
    <property type="match status" value="1"/>
</dbReference>
<dbReference type="Proteomes" id="UP000054107">
    <property type="component" value="Unassembled WGS sequence"/>
</dbReference>
<evidence type="ECO:0000256" key="9">
    <source>
        <dbReference type="ARBA" id="ARBA00022840"/>
    </source>
</evidence>
<dbReference type="InterPro" id="IPR000842">
    <property type="entry name" value="PRib_PP_synth_CS"/>
</dbReference>
<dbReference type="Pfam" id="PF13793">
    <property type="entry name" value="Pribosyltran_N"/>
    <property type="match status" value="1"/>
</dbReference>
<evidence type="ECO:0000256" key="12">
    <source>
        <dbReference type="SAM" id="MobiDB-lite"/>
    </source>
</evidence>
<evidence type="ECO:0000256" key="4">
    <source>
        <dbReference type="ARBA" id="ARBA00022679"/>
    </source>
</evidence>
<dbReference type="SUPFAM" id="SSF53271">
    <property type="entry name" value="PRTase-like"/>
    <property type="match status" value="2"/>
</dbReference>
<accession>A0A0B7N4Y3</accession>
<evidence type="ECO:0000256" key="3">
    <source>
        <dbReference type="ARBA" id="ARBA00013247"/>
    </source>
</evidence>
<name>A0A0B7N4Y3_9FUNG</name>
<proteinExistence type="inferred from homology"/>
<dbReference type="PANTHER" id="PTHR10210">
    <property type="entry name" value="RIBOSE-PHOSPHATE DIPHOSPHOKINASE FAMILY MEMBER"/>
    <property type="match status" value="1"/>
</dbReference>
<organism evidence="15 16">
    <name type="scientific">Parasitella parasitica</name>
    <dbReference type="NCBI Taxonomy" id="35722"/>
    <lineage>
        <taxon>Eukaryota</taxon>
        <taxon>Fungi</taxon>
        <taxon>Fungi incertae sedis</taxon>
        <taxon>Mucoromycota</taxon>
        <taxon>Mucoromycotina</taxon>
        <taxon>Mucoromycetes</taxon>
        <taxon>Mucorales</taxon>
        <taxon>Mucorineae</taxon>
        <taxon>Mucoraceae</taxon>
        <taxon>Parasitella</taxon>
    </lineage>
</organism>
<dbReference type="FunFam" id="3.40.50.2020:FF:000005">
    <property type="entry name" value="Ribose-phosphate pyrophosphokinase 1"/>
    <property type="match status" value="1"/>
</dbReference>
<dbReference type="Gene3D" id="3.40.50.2020">
    <property type="match status" value="3"/>
</dbReference>
<feature type="domain" description="Ribose-phosphate pyrophosphokinase N-terminal" evidence="14">
    <location>
        <begin position="139"/>
        <end position="229"/>
    </location>
</feature>
<evidence type="ECO:0000259" key="14">
    <source>
        <dbReference type="Pfam" id="PF13793"/>
    </source>
</evidence>
<dbReference type="InterPro" id="IPR003033">
    <property type="entry name" value="SCP2_sterol-bd_dom"/>
</dbReference>
<dbReference type="GO" id="GO:0009156">
    <property type="term" value="P:ribonucleoside monophosphate biosynthetic process"/>
    <property type="evidence" value="ECO:0007669"/>
    <property type="project" value="InterPro"/>
</dbReference>
<evidence type="ECO:0000256" key="8">
    <source>
        <dbReference type="ARBA" id="ARBA00022777"/>
    </source>
</evidence>
<evidence type="ECO:0000256" key="11">
    <source>
        <dbReference type="ARBA" id="ARBA00049535"/>
    </source>
</evidence>
<dbReference type="InterPro" id="IPR029057">
    <property type="entry name" value="PRTase-like"/>
</dbReference>
<dbReference type="PROSITE" id="PS00114">
    <property type="entry name" value="PRPP_SYNTHASE"/>
    <property type="match status" value="1"/>
</dbReference>
<dbReference type="Pfam" id="PF14572">
    <property type="entry name" value="Pribosyl_synth"/>
    <property type="match status" value="1"/>
</dbReference>
<evidence type="ECO:0000256" key="5">
    <source>
        <dbReference type="ARBA" id="ARBA00022723"/>
    </source>
</evidence>
<sequence>MSSTAPSINQSDFKSDAVFKHLDAALQSLKEGDKTKLVDQVSGVFAFVIKNSQKKTEKTYTLDLKKGGLVLPDGILLNESLSPDVILYVCDGDFVNLVKGRLNGQRAFMLGKLSIKGRMDLATRLDGIFRQLVGKGKLGSSHPKLVQEICDRLGIEPGKSRLSKFSNNETSVELYESVREQDVYIVQSGSGHVNDNFFELCIMIQACKTASARKVTAVIPFFPYSRQPDAPFKRSGAPFIRPPPMTVPSTPKTMPTTPKNEYSDNPFQPAVPNTAFSRLSSDLDIGHQIMLGGQNANSNRGITGSAIQQFYQQNNNTNDGYKQWVVRSGTLIAELLTCAGADHIITMDLHDPQFQGFFDCPVDNLSSLPSMGKYIYRNIPNYGEAVIVSPDAGGAKRATSIAEKLHMDFALIHKERRRPDKPQKHDLMLVGDVHDKVCILIDDIADTSFTITKAAKLLHENGATKIYALITHAVLSGDAVERIQQSYLDHVIVSDSVPQDQHAQRCSKFLILPVAPLFAEAIRRIHFGESVSTLFDPQYELC</sequence>
<dbReference type="InterPro" id="IPR000836">
    <property type="entry name" value="PRTase_dom"/>
</dbReference>
<dbReference type="FunFam" id="3.40.50.2020:FF:000014">
    <property type="entry name" value="Ribose-phosphate pyrophosphokinase 1"/>
    <property type="match status" value="1"/>
</dbReference>
<evidence type="ECO:0000313" key="16">
    <source>
        <dbReference type="Proteomes" id="UP000054107"/>
    </source>
</evidence>
<keyword evidence="7" id="KW-0547">Nucleotide-binding</keyword>
<dbReference type="EC" id="2.7.6.1" evidence="3"/>
<dbReference type="GO" id="GO:0000287">
    <property type="term" value="F:magnesium ion binding"/>
    <property type="evidence" value="ECO:0007669"/>
    <property type="project" value="InterPro"/>
</dbReference>
<dbReference type="GO" id="GO:0016301">
    <property type="term" value="F:kinase activity"/>
    <property type="evidence" value="ECO:0007669"/>
    <property type="project" value="UniProtKB-KW"/>
</dbReference>
<dbReference type="GO" id="GO:0005524">
    <property type="term" value="F:ATP binding"/>
    <property type="evidence" value="ECO:0007669"/>
    <property type="project" value="UniProtKB-KW"/>
</dbReference>
<dbReference type="EMBL" id="LN724412">
    <property type="protein sequence ID" value="CEP10570.1"/>
    <property type="molecule type" value="Genomic_DNA"/>
</dbReference>
<comment type="subcellular location">
    <subcellularLocation>
        <location evidence="1">Cytoplasm</location>
    </subcellularLocation>
</comment>
<dbReference type="AlphaFoldDB" id="A0A0B7N4Y3"/>
<dbReference type="Gene3D" id="3.30.1050.10">
    <property type="entry name" value="SCP2 sterol-binding domain"/>
    <property type="match status" value="1"/>
</dbReference>
<dbReference type="CDD" id="cd06223">
    <property type="entry name" value="PRTases_typeI"/>
    <property type="match status" value="1"/>
</dbReference>
<keyword evidence="6" id="KW-0545">Nucleotide biosynthesis</keyword>
<evidence type="ECO:0000256" key="10">
    <source>
        <dbReference type="ARBA" id="ARBA00022842"/>
    </source>
</evidence>